<dbReference type="AlphaFoldDB" id="A0A9J6D0T8"/>
<evidence type="ECO:0000313" key="2">
    <source>
        <dbReference type="EMBL" id="KAH7964480.1"/>
    </source>
</evidence>
<dbReference type="EMBL" id="JABSTU010003911">
    <property type="protein sequence ID" value="KAH7964480.1"/>
    <property type="molecule type" value="Genomic_DNA"/>
</dbReference>
<comment type="caution">
    <text evidence="2">The sequence shown here is derived from an EMBL/GenBank/DDBJ whole genome shotgun (WGS) entry which is preliminary data.</text>
</comment>
<dbReference type="VEuPathDB" id="VectorBase:LOC119159857"/>
<dbReference type="InterPro" id="IPR005312">
    <property type="entry name" value="DUF1759"/>
</dbReference>
<keyword evidence="3" id="KW-1185">Reference proteome</keyword>
<proteinExistence type="predicted"/>
<gene>
    <name evidence="2" type="ORF">HPB51_027282</name>
</gene>
<evidence type="ECO:0000256" key="1">
    <source>
        <dbReference type="SAM" id="MobiDB-lite"/>
    </source>
</evidence>
<reference evidence="2" key="1">
    <citation type="journal article" date="2020" name="Cell">
        <title>Large-Scale Comparative Analyses of Tick Genomes Elucidate Their Genetic Diversity and Vector Capacities.</title>
        <authorList>
            <consortium name="Tick Genome and Microbiome Consortium (TIGMIC)"/>
            <person name="Jia N."/>
            <person name="Wang J."/>
            <person name="Shi W."/>
            <person name="Du L."/>
            <person name="Sun Y."/>
            <person name="Zhan W."/>
            <person name="Jiang J.F."/>
            <person name="Wang Q."/>
            <person name="Zhang B."/>
            <person name="Ji P."/>
            <person name="Bell-Sakyi L."/>
            <person name="Cui X.M."/>
            <person name="Yuan T.T."/>
            <person name="Jiang B.G."/>
            <person name="Yang W.F."/>
            <person name="Lam T.T."/>
            <person name="Chang Q.C."/>
            <person name="Ding S.J."/>
            <person name="Wang X.J."/>
            <person name="Zhu J.G."/>
            <person name="Ruan X.D."/>
            <person name="Zhao L."/>
            <person name="Wei J.T."/>
            <person name="Ye R.Z."/>
            <person name="Que T.C."/>
            <person name="Du C.H."/>
            <person name="Zhou Y.H."/>
            <person name="Cheng J.X."/>
            <person name="Dai P.F."/>
            <person name="Guo W.B."/>
            <person name="Han X.H."/>
            <person name="Huang E.J."/>
            <person name="Li L.F."/>
            <person name="Wei W."/>
            <person name="Gao Y.C."/>
            <person name="Liu J.Z."/>
            <person name="Shao H.Z."/>
            <person name="Wang X."/>
            <person name="Wang C.C."/>
            <person name="Yang T.C."/>
            <person name="Huo Q.B."/>
            <person name="Li W."/>
            <person name="Chen H.Y."/>
            <person name="Chen S.E."/>
            <person name="Zhou L.G."/>
            <person name="Ni X.B."/>
            <person name="Tian J.H."/>
            <person name="Sheng Y."/>
            <person name="Liu T."/>
            <person name="Pan Y.S."/>
            <person name="Xia L.Y."/>
            <person name="Li J."/>
            <person name="Zhao F."/>
            <person name="Cao W.C."/>
        </authorList>
    </citation>
    <scope>NUCLEOTIDE SEQUENCE</scope>
    <source>
        <strain evidence="2">Rmic-2018</strain>
    </source>
</reference>
<feature type="region of interest" description="Disordered" evidence="1">
    <location>
        <begin position="165"/>
        <end position="200"/>
    </location>
</feature>
<protein>
    <submittedName>
        <fullName evidence="2">Uncharacterized protein</fullName>
    </submittedName>
</protein>
<feature type="region of interest" description="Disordered" evidence="1">
    <location>
        <begin position="221"/>
        <end position="240"/>
    </location>
</feature>
<name>A0A9J6D0T8_RHIMP</name>
<dbReference type="Proteomes" id="UP000821866">
    <property type="component" value="Unassembled WGS sequence"/>
</dbReference>
<accession>A0A9J6D0T8</accession>
<sequence length="452" mass="49811">MPQVTPSVKLPKLELAKFNGEFRQRQGFCSQFNLTTNSNNHLFNMDKLMHLNLTGKAPAAVTGLNLSEGNHEAVLSLLNERFCQKKVIMARLVQECHQECLPLSGILRVAVNEQTNKEISTQSVSSLLDTASTEIRGVRLIQQNDVSNCVGPPLCQQLPQRLQEKRRTTTGRRGNRQVPSGAQLMSPRPTSKSGAPLGTARHQSVILDSASNSPGTWILGHTEPRRSPWSSVHTHASRPVERLTRPSSELQALARALRACLVPPQGRCQLEYTSPNSFPPTAQKRSAALKAGDRAWSCVVDARKFFETASELSCQNVSYLDIVAAQNPSEGPFLDALVERDAHERDSRLIVQRTGANIPADKIMGATGWKTAETRCSSNRERTVNSSNDIYASINKLGIGQEGNFARNSIHHTGKIMSVQLIFDICETASELSCRNVSHFDIVAPRNPSERH</sequence>
<dbReference type="Pfam" id="PF03564">
    <property type="entry name" value="DUF1759"/>
    <property type="match status" value="1"/>
</dbReference>
<evidence type="ECO:0000313" key="3">
    <source>
        <dbReference type="Proteomes" id="UP000821866"/>
    </source>
</evidence>
<reference evidence="2" key="2">
    <citation type="submission" date="2021-09" db="EMBL/GenBank/DDBJ databases">
        <authorList>
            <person name="Jia N."/>
            <person name="Wang J."/>
            <person name="Shi W."/>
            <person name="Du L."/>
            <person name="Sun Y."/>
            <person name="Zhan W."/>
            <person name="Jiang J."/>
            <person name="Wang Q."/>
            <person name="Zhang B."/>
            <person name="Ji P."/>
            <person name="Sakyi L.B."/>
            <person name="Cui X."/>
            <person name="Yuan T."/>
            <person name="Jiang B."/>
            <person name="Yang W."/>
            <person name="Lam T.T.-Y."/>
            <person name="Chang Q."/>
            <person name="Ding S."/>
            <person name="Wang X."/>
            <person name="Zhu J."/>
            <person name="Ruan X."/>
            <person name="Zhao L."/>
            <person name="Wei J."/>
            <person name="Que T."/>
            <person name="Du C."/>
            <person name="Cheng J."/>
            <person name="Dai P."/>
            <person name="Han X."/>
            <person name="Huang E."/>
            <person name="Gao Y."/>
            <person name="Liu J."/>
            <person name="Shao H."/>
            <person name="Ye R."/>
            <person name="Li L."/>
            <person name="Wei W."/>
            <person name="Wang X."/>
            <person name="Wang C."/>
            <person name="Huo Q."/>
            <person name="Li W."/>
            <person name="Guo W."/>
            <person name="Chen H."/>
            <person name="Chen S."/>
            <person name="Zhou L."/>
            <person name="Zhou L."/>
            <person name="Ni X."/>
            <person name="Tian J."/>
            <person name="Zhou Y."/>
            <person name="Sheng Y."/>
            <person name="Liu T."/>
            <person name="Pan Y."/>
            <person name="Xia L."/>
            <person name="Li J."/>
            <person name="Zhao F."/>
            <person name="Cao W."/>
        </authorList>
    </citation>
    <scope>NUCLEOTIDE SEQUENCE</scope>
    <source>
        <strain evidence="2">Rmic-2018</strain>
        <tissue evidence="2">Larvae</tissue>
    </source>
</reference>
<organism evidence="2 3">
    <name type="scientific">Rhipicephalus microplus</name>
    <name type="common">Cattle tick</name>
    <name type="synonym">Boophilus microplus</name>
    <dbReference type="NCBI Taxonomy" id="6941"/>
    <lineage>
        <taxon>Eukaryota</taxon>
        <taxon>Metazoa</taxon>
        <taxon>Ecdysozoa</taxon>
        <taxon>Arthropoda</taxon>
        <taxon>Chelicerata</taxon>
        <taxon>Arachnida</taxon>
        <taxon>Acari</taxon>
        <taxon>Parasitiformes</taxon>
        <taxon>Ixodida</taxon>
        <taxon>Ixodoidea</taxon>
        <taxon>Ixodidae</taxon>
        <taxon>Rhipicephalinae</taxon>
        <taxon>Rhipicephalus</taxon>
        <taxon>Boophilus</taxon>
    </lineage>
</organism>